<protein>
    <submittedName>
        <fullName evidence="1">SRPBCC family protein</fullName>
    </submittedName>
</protein>
<sequence>MTTTNAPLLETETEIAAPPEAVWAVIADPRALGGLSDQVLRTHVVGTAPVGLGTRTININRRGPLLWPTRAKVVRFEPTRDYAFRIKDNASIWSFELTPTATGTRVVHRREAPNGTTKVSRMLQEKVLGGVGEFDQELTLGMATTLERLKALLERS</sequence>
<dbReference type="Gene3D" id="3.30.530.20">
    <property type="match status" value="1"/>
</dbReference>
<gene>
    <name evidence="1" type="ORF">V1351_14750</name>
</gene>
<evidence type="ECO:0000313" key="2">
    <source>
        <dbReference type="Proteomes" id="UP001382727"/>
    </source>
</evidence>
<name>A0ABZ2MGN6_9MICO</name>
<evidence type="ECO:0000313" key="1">
    <source>
        <dbReference type="EMBL" id="WXB76183.1"/>
    </source>
</evidence>
<reference evidence="1 2" key="1">
    <citation type="submission" date="2024-02" db="EMBL/GenBank/DDBJ databases">
        <title>Janibacter sp. nov., isolated from gut of marine sandworm.</title>
        <authorList>
            <person name="Kim B."/>
            <person name="Jun M.O."/>
            <person name="Shin N.-R."/>
        </authorList>
    </citation>
    <scope>NUCLEOTIDE SEQUENCE [LARGE SCALE GENOMIC DNA]</scope>
    <source>
        <strain evidence="1 2">A1S7</strain>
    </source>
</reference>
<dbReference type="Proteomes" id="UP001382727">
    <property type="component" value="Chromosome"/>
</dbReference>
<dbReference type="EMBL" id="CP144913">
    <property type="protein sequence ID" value="WXB76183.1"/>
    <property type="molecule type" value="Genomic_DNA"/>
</dbReference>
<accession>A0ABZ2MGN6</accession>
<dbReference type="RefSeq" id="WP_338748950.1">
    <property type="nucleotide sequence ID" value="NZ_CP144913.1"/>
</dbReference>
<dbReference type="CDD" id="cd07812">
    <property type="entry name" value="SRPBCC"/>
    <property type="match status" value="1"/>
</dbReference>
<organism evidence="1 2">
    <name type="scientific">Janibacter alittae</name>
    <dbReference type="NCBI Taxonomy" id="3115209"/>
    <lineage>
        <taxon>Bacteria</taxon>
        <taxon>Bacillati</taxon>
        <taxon>Actinomycetota</taxon>
        <taxon>Actinomycetes</taxon>
        <taxon>Micrococcales</taxon>
        <taxon>Intrasporangiaceae</taxon>
        <taxon>Janibacter</taxon>
    </lineage>
</organism>
<dbReference type="InterPro" id="IPR023393">
    <property type="entry name" value="START-like_dom_sf"/>
</dbReference>
<dbReference type="SUPFAM" id="SSF55961">
    <property type="entry name" value="Bet v1-like"/>
    <property type="match status" value="1"/>
</dbReference>
<proteinExistence type="predicted"/>
<dbReference type="Pfam" id="PF10604">
    <property type="entry name" value="Polyketide_cyc2"/>
    <property type="match status" value="1"/>
</dbReference>
<dbReference type="InterPro" id="IPR019587">
    <property type="entry name" value="Polyketide_cyclase/dehydratase"/>
</dbReference>
<keyword evidence="2" id="KW-1185">Reference proteome</keyword>